<evidence type="ECO:0000256" key="3">
    <source>
        <dbReference type="RuleBase" id="RU003616"/>
    </source>
</evidence>
<evidence type="ECO:0000256" key="1">
    <source>
        <dbReference type="ARBA" id="ARBA00023016"/>
    </source>
</evidence>
<evidence type="ECO:0000259" key="5">
    <source>
        <dbReference type="PROSITE" id="PS01031"/>
    </source>
</evidence>
<dbReference type="GO" id="GO:0051082">
    <property type="term" value="F:unfolded protein binding"/>
    <property type="evidence" value="ECO:0007669"/>
    <property type="project" value="TreeGrafter"/>
</dbReference>
<reference evidence="6" key="2">
    <citation type="journal article" date="2015" name="Gigascience">
        <title>Reconstructing a comprehensive transcriptome assembly of a white-pupal translocated strain of the pest fruit fly Bactrocera cucurbitae.</title>
        <authorList>
            <person name="Sim S.B."/>
            <person name="Calla B."/>
            <person name="Hall B."/>
            <person name="DeRego T."/>
            <person name="Geib S.M."/>
        </authorList>
    </citation>
    <scope>NUCLEOTIDE SEQUENCE</scope>
</reference>
<dbReference type="OrthoDB" id="1431247at2759"/>
<reference evidence="6" key="1">
    <citation type="submission" date="2014-11" db="EMBL/GenBank/DDBJ databases">
        <authorList>
            <person name="Geib S."/>
        </authorList>
    </citation>
    <scope>NUCLEOTIDE SEQUENCE</scope>
</reference>
<dbReference type="PRINTS" id="PR00299">
    <property type="entry name" value="ACRYSTALLIN"/>
</dbReference>
<evidence type="ECO:0000256" key="4">
    <source>
        <dbReference type="SAM" id="MobiDB-lite"/>
    </source>
</evidence>
<gene>
    <name evidence="6" type="primary">Hsp23_4</name>
    <name evidence="6" type="ORF">g.31721</name>
</gene>
<dbReference type="PANTHER" id="PTHR45640">
    <property type="entry name" value="HEAT SHOCK PROTEIN HSP-12.2-RELATED"/>
    <property type="match status" value="1"/>
</dbReference>
<dbReference type="AlphaFoldDB" id="A0A0A1WRS1"/>
<sequence length="170" mass="19134">MSSLPLILSLADDMSRLTPFYEPVFYTHWPAVTTTPSGRLRKFEKDLPLATVGKDGFQASMDVQQFKPSELSVKVVDDHIVVEGKHEEREDDHGYISRHFVRRYALPKGFQADKVVSTLSSDGVLTVHAPKPAIEDKSNERVIQIQQTGPAHLNVKENPKEITKEEKPKA</sequence>
<dbReference type="InterPro" id="IPR001436">
    <property type="entry name" value="Alpha-crystallin/sHSP_animal"/>
</dbReference>
<dbReference type="GO" id="GO:0042026">
    <property type="term" value="P:protein refolding"/>
    <property type="evidence" value="ECO:0007669"/>
    <property type="project" value="TreeGrafter"/>
</dbReference>
<dbReference type="InterPro" id="IPR008978">
    <property type="entry name" value="HSP20-like_chaperone"/>
</dbReference>
<feature type="compositionally biased region" description="Basic and acidic residues" evidence="4">
    <location>
        <begin position="154"/>
        <end position="170"/>
    </location>
</feature>
<dbReference type="PROSITE" id="PS01031">
    <property type="entry name" value="SHSP"/>
    <property type="match status" value="1"/>
</dbReference>
<dbReference type="SUPFAM" id="SSF49764">
    <property type="entry name" value="HSP20-like chaperones"/>
    <property type="match status" value="1"/>
</dbReference>
<keyword evidence="1 6" id="KW-0346">Stress response</keyword>
<feature type="region of interest" description="Disordered" evidence="4">
    <location>
        <begin position="147"/>
        <end position="170"/>
    </location>
</feature>
<dbReference type="CDD" id="cd06526">
    <property type="entry name" value="metazoan_ACD"/>
    <property type="match status" value="1"/>
</dbReference>
<dbReference type="EMBL" id="GBXI01013154">
    <property type="protein sequence ID" value="JAD01138.1"/>
    <property type="molecule type" value="Transcribed_RNA"/>
</dbReference>
<organism evidence="6">
    <name type="scientific">Zeugodacus cucurbitae</name>
    <name type="common">Melon fruit fly</name>
    <name type="synonym">Bactrocera cucurbitae</name>
    <dbReference type="NCBI Taxonomy" id="28588"/>
    <lineage>
        <taxon>Eukaryota</taxon>
        <taxon>Metazoa</taxon>
        <taxon>Ecdysozoa</taxon>
        <taxon>Arthropoda</taxon>
        <taxon>Hexapoda</taxon>
        <taxon>Insecta</taxon>
        <taxon>Pterygota</taxon>
        <taxon>Neoptera</taxon>
        <taxon>Endopterygota</taxon>
        <taxon>Diptera</taxon>
        <taxon>Brachycera</taxon>
        <taxon>Muscomorpha</taxon>
        <taxon>Tephritoidea</taxon>
        <taxon>Tephritidae</taxon>
        <taxon>Zeugodacus</taxon>
        <taxon>Zeugodacus</taxon>
    </lineage>
</organism>
<evidence type="ECO:0000313" key="6">
    <source>
        <dbReference type="EMBL" id="JAD01138.1"/>
    </source>
</evidence>
<name>A0A0A1WRS1_ZEUCU</name>
<accession>A0A0A1WRS1</accession>
<protein>
    <submittedName>
        <fullName evidence="6">Heat shock protein 23</fullName>
    </submittedName>
</protein>
<dbReference type="Pfam" id="PF00011">
    <property type="entry name" value="HSP20"/>
    <property type="match status" value="1"/>
</dbReference>
<dbReference type="GO" id="GO:0005737">
    <property type="term" value="C:cytoplasm"/>
    <property type="evidence" value="ECO:0007669"/>
    <property type="project" value="TreeGrafter"/>
</dbReference>
<feature type="domain" description="SHSP" evidence="5">
    <location>
        <begin position="38"/>
        <end position="148"/>
    </location>
</feature>
<comment type="similarity">
    <text evidence="2 3">Belongs to the small heat shock protein (HSP20) family.</text>
</comment>
<dbReference type="InterPro" id="IPR002068">
    <property type="entry name" value="A-crystallin/Hsp20_dom"/>
</dbReference>
<proteinExistence type="inferred from homology"/>
<dbReference type="PANTHER" id="PTHR45640:SF13">
    <property type="entry name" value="HEAT SHOCK PROTEIN 22-RELATED"/>
    <property type="match status" value="1"/>
</dbReference>
<dbReference type="GO" id="GO:0009408">
    <property type="term" value="P:response to heat"/>
    <property type="evidence" value="ECO:0007669"/>
    <property type="project" value="TreeGrafter"/>
</dbReference>
<dbReference type="Gene3D" id="2.60.40.790">
    <property type="match status" value="1"/>
</dbReference>
<dbReference type="GO" id="GO:0005634">
    <property type="term" value="C:nucleus"/>
    <property type="evidence" value="ECO:0007669"/>
    <property type="project" value="TreeGrafter"/>
</dbReference>
<evidence type="ECO:0000256" key="2">
    <source>
        <dbReference type="PROSITE-ProRule" id="PRU00285"/>
    </source>
</evidence>